<dbReference type="InterPro" id="IPR034122">
    <property type="entry name" value="Retropepsin-like_bacterial"/>
</dbReference>
<sequence length="127" mass="14320">MKVEYRDELLFTTIEIVYKGEKKKINNIVIDTGASQTLLSQECVDDIGIKVGADDELVVSYGIGGKEHAFSKKVEEINIGTYKIKDCKLDFTSFQYEDINGLLGLDILVNGGYIVDLKDFQLYQKEL</sequence>
<reference evidence="2" key="1">
    <citation type="journal article" date="2016" name="Genome Announc.">
        <title>Complete genome sequence of Alkaliphilus metalliredigens strain QYMF, an alkaliphilic and metal-reducing bacterium isolated from borax-contaminated leachate ponds.</title>
        <authorList>
            <person name="Hwang C."/>
            <person name="Copeland A."/>
            <person name="Lucas S."/>
            <person name="Lapidus A."/>
            <person name="Barry K."/>
            <person name="Detter J.C."/>
            <person name="Glavina Del Rio T."/>
            <person name="Hammon N."/>
            <person name="Israni S."/>
            <person name="Dalin E."/>
            <person name="Tice H."/>
            <person name="Pitluck S."/>
            <person name="Chertkov O."/>
            <person name="Brettin T."/>
            <person name="Bruce D."/>
            <person name="Han C."/>
            <person name="Schmutz J."/>
            <person name="Larimer F."/>
            <person name="Land M.L."/>
            <person name="Hauser L."/>
            <person name="Kyrpides N."/>
            <person name="Mikhailova N."/>
            <person name="Ye Q."/>
            <person name="Zhou J."/>
            <person name="Richardson P."/>
            <person name="Fields M.W."/>
        </authorList>
    </citation>
    <scope>NUCLEOTIDE SEQUENCE [LARGE SCALE GENOMIC DNA]</scope>
    <source>
        <strain evidence="2">QYMF</strain>
    </source>
</reference>
<dbReference type="eggNOG" id="COG3577">
    <property type="taxonomic scope" value="Bacteria"/>
</dbReference>
<protein>
    <recommendedName>
        <fullName evidence="3">Peptidase A2 domain-containing protein</fullName>
    </recommendedName>
</protein>
<evidence type="ECO:0008006" key="3">
    <source>
        <dbReference type="Google" id="ProtNLM"/>
    </source>
</evidence>
<dbReference type="OrthoDB" id="463626at2"/>
<dbReference type="AlphaFoldDB" id="A6TQ25"/>
<dbReference type="STRING" id="293826.Amet_2134"/>
<accession>A6TQ25</accession>
<gene>
    <name evidence="1" type="ordered locus">Amet_2134</name>
</gene>
<dbReference type="RefSeq" id="WP_012063270.1">
    <property type="nucleotide sequence ID" value="NC_009633.1"/>
</dbReference>
<dbReference type="Pfam" id="PF13975">
    <property type="entry name" value="gag-asp_proteas"/>
    <property type="match status" value="1"/>
</dbReference>
<dbReference type="EMBL" id="CP000724">
    <property type="protein sequence ID" value="ABR48293.1"/>
    <property type="molecule type" value="Genomic_DNA"/>
</dbReference>
<dbReference type="Gene3D" id="2.40.70.10">
    <property type="entry name" value="Acid Proteases"/>
    <property type="match status" value="1"/>
</dbReference>
<dbReference type="KEGG" id="amt:Amet_2134"/>
<name>A6TQ25_ALKMQ</name>
<dbReference type="HOGENOM" id="CLU_159130_0_0_9"/>
<evidence type="ECO:0000313" key="2">
    <source>
        <dbReference type="Proteomes" id="UP000001572"/>
    </source>
</evidence>
<organism evidence="1 2">
    <name type="scientific">Alkaliphilus metalliredigens (strain QYMF)</name>
    <dbReference type="NCBI Taxonomy" id="293826"/>
    <lineage>
        <taxon>Bacteria</taxon>
        <taxon>Bacillati</taxon>
        <taxon>Bacillota</taxon>
        <taxon>Clostridia</taxon>
        <taxon>Peptostreptococcales</taxon>
        <taxon>Natronincolaceae</taxon>
        <taxon>Alkaliphilus</taxon>
    </lineage>
</organism>
<keyword evidence="2" id="KW-1185">Reference proteome</keyword>
<dbReference type="Proteomes" id="UP000001572">
    <property type="component" value="Chromosome"/>
</dbReference>
<dbReference type="InterPro" id="IPR021109">
    <property type="entry name" value="Peptidase_aspartic_dom_sf"/>
</dbReference>
<evidence type="ECO:0000313" key="1">
    <source>
        <dbReference type="EMBL" id="ABR48293.1"/>
    </source>
</evidence>
<proteinExistence type="predicted"/>
<dbReference type="SUPFAM" id="SSF50630">
    <property type="entry name" value="Acid proteases"/>
    <property type="match status" value="1"/>
</dbReference>
<dbReference type="CDD" id="cd05483">
    <property type="entry name" value="retropepsin_like_bacteria"/>
    <property type="match status" value="1"/>
</dbReference>